<dbReference type="SUPFAM" id="SSF52091">
    <property type="entry name" value="SpoIIaa-like"/>
    <property type="match status" value="1"/>
</dbReference>
<protein>
    <submittedName>
        <fullName evidence="2">Anti-sigma-factor antagonist</fullName>
    </submittedName>
</protein>
<dbReference type="OrthoDB" id="5457888at2"/>
<dbReference type="STRING" id="596151.DesfrDRAFT_4046"/>
<evidence type="ECO:0000259" key="1">
    <source>
        <dbReference type="PROSITE" id="PS50801"/>
    </source>
</evidence>
<evidence type="ECO:0000313" key="3">
    <source>
        <dbReference type="Proteomes" id="UP000006250"/>
    </source>
</evidence>
<comment type="caution">
    <text evidence="2">The sequence shown here is derived from an EMBL/GenBank/DDBJ whole genome shotgun (WGS) entry which is preliminary data.</text>
</comment>
<dbReference type="InterPro" id="IPR002645">
    <property type="entry name" value="STAS_dom"/>
</dbReference>
<name>E1K2E6_SOLFR</name>
<sequence length="110" mass="11773">MELTRTEDGNRLVLAVTGKCTVENAAALRQGLLEAVGEGRPLVLDISGVEEADISFLQLLLATALTLDRDGRKFDRRGPVAEAALHAARVAGFNNTPLLQPFFADGERNG</sequence>
<dbReference type="PROSITE" id="PS50801">
    <property type="entry name" value="STAS"/>
    <property type="match status" value="1"/>
</dbReference>
<reference evidence="2 3" key="1">
    <citation type="submission" date="2010-08" db="EMBL/GenBank/DDBJ databases">
        <title>The draft genome of Desulfovibrio fructosovorans JJ.</title>
        <authorList>
            <consortium name="US DOE Joint Genome Institute (JGI-PGF)"/>
            <person name="Lucas S."/>
            <person name="Copeland A."/>
            <person name="Lapidus A."/>
            <person name="Cheng J.-F."/>
            <person name="Bruce D."/>
            <person name="Goodwin L."/>
            <person name="Pitluck S."/>
            <person name="Land M.L."/>
            <person name="Hauser L."/>
            <person name="Chang Y.-J."/>
            <person name="Jeffries C."/>
            <person name="Wall J.D."/>
            <person name="Stahl D.A."/>
            <person name="Arkin A.P."/>
            <person name="Dehal P."/>
            <person name="Stolyar S.M."/>
            <person name="Hazen T.C."/>
            <person name="Woyke T.J."/>
        </authorList>
    </citation>
    <scope>NUCLEOTIDE SEQUENCE [LARGE SCALE GENOMIC DNA]</scope>
    <source>
        <strain evidence="2 3">JJ</strain>
    </source>
</reference>
<feature type="domain" description="STAS" evidence="1">
    <location>
        <begin position="1"/>
        <end position="74"/>
    </location>
</feature>
<organism evidence="2 3">
    <name type="scientific">Solidesulfovibrio fructosivorans JJ]</name>
    <dbReference type="NCBI Taxonomy" id="596151"/>
    <lineage>
        <taxon>Bacteria</taxon>
        <taxon>Pseudomonadati</taxon>
        <taxon>Thermodesulfobacteriota</taxon>
        <taxon>Desulfovibrionia</taxon>
        <taxon>Desulfovibrionales</taxon>
        <taxon>Desulfovibrionaceae</taxon>
        <taxon>Solidesulfovibrio</taxon>
    </lineage>
</organism>
<dbReference type="Pfam" id="PF13466">
    <property type="entry name" value="STAS_2"/>
    <property type="match status" value="1"/>
</dbReference>
<evidence type="ECO:0000313" key="2">
    <source>
        <dbReference type="EMBL" id="EFL49203.1"/>
    </source>
</evidence>
<accession>E1K2E6</accession>
<dbReference type="Gene3D" id="3.30.750.24">
    <property type="entry name" value="STAS domain"/>
    <property type="match status" value="1"/>
</dbReference>
<gene>
    <name evidence="2" type="ORF">DesfrDRAFT_4046</name>
</gene>
<dbReference type="EMBL" id="AECZ01000056">
    <property type="protein sequence ID" value="EFL49203.1"/>
    <property type="molecule type" value="Genomic_DNA"/>
</dbReference>
<dbReference type="InterPro" id="IPR036513">
    <property type="entry name" value="STAS_dom_sf"/>
</dbReference>
<dbReference type="PANTHER" id="PTHR35849:SF2">
    <property type="entry name" value="BLR2341 PROTEIN"/>
    <property type="match status" value="1"/>
</dbReference>
<keyword evidence="3" id="KW-1185">Reference proteome</keyword>
<dbReference type="Proteomes" id="UP000006250">
    <property type="component" value="Unassembled WGS sequence"/>
</dbReference>
<proteinExistence type="predicted"/>
<dbReference type="AlphaFoldDB" id="E1K2E6"/>
<dbReference type="InterPro" id="IPR058548">
    <property type="entry name" value="MlaB-like_STAS"/>
</dbReference>
<dbReference type="RefSeq" id="WP_005997042.1">
    <property type="nucleotide sequence ID" value="NZ_AECZ01000056.1"/>
</dbReference>
<dbReference type="eggNOG" id="ENOG503184Q">
    <property type="taxonomic scope" value="Bacteria"/>
</dbReference>
<dbReference type="InterPro" id="IPR052746">
    <property type="entry name" value="MlaB_ABC_Transporter"/>
</dbReference>
<dbReference type="PANTHER" id="PTHR35849">
    <property type="entry name" value="BLR2341 PROTEIN"/>
    <property type="match status" value="1"/>
</dbReference>